<dbReference type="GO" id="GO:0016301">
    <property type="term" value="F:kinase activity"/>
    <property type="evidence" value="ECO:0007669"/>
    <property type="project" value="UniProtKB-KW"/>
</dbReference>
<dbReference type="RefSeq" id="WP_091639417.1">
    <property type="nucleotide sequence ID" value="NZ_FMHW01000002.1"/>
</dbReference>
<dbReference type="EMBL" id="FMHW01000002">
    <property type="protein sequence ID" value="SCL20117.1"/>
    <property type="molecule type" value="Genomic_DNA"/>
</dbReference>
<protein>
    <submittedName>
        <fullName evidence="2">Predicted kinase, aminoglycoside phosphotransferase (APT) family</fullName>
    </submittedName>
</protein>
<name>A0A1C6RSK2_9ACTN</name>
<dbReference type="Pfam" id="PF01636">
    <property type="entry name" value="APH"/>
    <property type="match status" value="1"/>
</dbReference>
<proteinExistence type="predicted"/>
<sequence length="350" mass="39180">MSSLADRNGPFVTELPGLDLDRFRRYYERQRPGDLRGPLRGRLIAGGKSNLTYEVTDGHSWWIVRRPPLGHVLATAHDMRREFRVMTALRDTAVPVPRTYALCEDPEVSGAPFFVMQRVIGTPYRDASQLMPLGAARTRVISTRMIDTLLALHEVDPAAVQLTDFGRPDGFLKRQVRRWRQQFDASRSRDLPDAEELHRRLVERTPQPQPPAVVHGDYRLDNLLISEDHVAAVIDWEMATIGDPLTDIALLMTYRRMAEFGSASAVADAGTAPGFLTDVEMLQHYARFSSRDVNEIGFYLGLAAFKLAVVLEGIHFRFLQGQTVGAGFENIGDIVEPLISVGLSSIKENA</sequence>
<evidence type="ECO:0000259" key="1">
    <source>
        <dbReference type="Pfam" id="PF01636"/>
    </source>
</evidence>
<dbReference type="InterPro" id="IPR041726">
    <property type="entry name" value="ACAD10_11_N"/>
</dbReference>
<reference evidence="3" key="1">
    <citation type="submission" date="2016-06" db="EMBL/GenBank/DDBJ databases">
        <authorList>
            <person name="Varghese N."/>
            <person name="Submissions Spin"/>
        </authorList>
    </citation>
    <scope>NUCLEOTIDE SEQUENCE [LARGE SCALE GENOMIC DNA]</scope>
    <source>
        <strain evidence="3">DSM 43817</strain>
    </source>
</reference>
<dbReference type="PANTHER" id="PTHR47829">
    <property type="entry name" value="HYDROLASE, PUTATIVE (AFU_ORTHOLOGUE AFUA_1G12880)-RELATED"/>
    <property type="match status" value="1"/>
</dbReference>
<dbReference type="InterPro" id="IPR011009">
    <property type="entry name" value="Kinase-like_dom_sf"/>
</dbReference>
<dbReference type="STRING" id="145854.GA0074692_0787"/>
<dbReference type="PANTHER" id="PTHR47829:SF1">
    <property type="entry name" value="HAD FAMILY PHOSPHATASE"/>
    <property type="match status" value="1"/>
</dbReference>
<dbReference type="OrthoDB" id="3806873at2"/>
<dbReference type="Gene3D" id="3.30.200.20">
    <property type="entry name" value="Phosphorylase Kinase, domain 1"/>
    <property type="match status" value="1"/>
</dbReference>
<evidence type="ECO:0000313" key="2">
    <source>
        <dbReference type="EMBL" id="SCL20117.1"/>
    </source>
</evidence>
<gene>
    <name evidence="2" type="ORF">GA0074692_0787</name>
</gene>
<keyword evidence="2" id="KW-0418">Kinase</keyword>
<dbReference type="AlphaFoldDB" id="A0A1C6RSK2"/>
<feature type="domain" description="Aminoglycoside phosphotransferase" evidence="1">
    <location>
        <begin position="42"/>
        <end position="261"/>
    </location>
</feature>
<organism evidence="2 3">
    <name type="scientific">Micromonospora pallida</name>
    <dbReference type="NCBI Taxonomy" id="145854"/>
    <lineage>
        <taxon>Bacteria</taxon>
        <taxon>Bacillati</taxon>
        <taxon>Actinomycetota</taxon>
        <taxon>Actinomycetes</taxon>
        <taxon>Micromonosporales</taxon>
        <taxon>Micromonosporaceae</taxon>
        <taxon>Micromonospora</taxon>
    </lineage>
</organism>
<keyword evidence="2" id="KW-0808">Transferase</keyword>
<dbReference type="InterPro" id="IPR052898">
    <property type="entry name" value="ACAD10-like"/>
</dbReference>
<keyword evidence="3" id="KW-1185">Reference proteome</keyword>
<dbReference type="Proteomes" id="UP000198959">
    <property type="component" value="Unassembled WGS sequence"/>
</dbReference>
<accession>A0A1C6RSK2</accession>
<dbReference type="InterPro" id="IPR002575">
    <property type="entry name" value="Aminoglycoside_PTrfase"/>
</dbReference>
<dbReference type="Gene3D" id="3.90.1200.10">
    <property type="match status" value="1"/>
</dbReference>
<dbReference type="SUPFAM" id="SSF56112">
    <property type="entry name" value="Protein kinase-like (PK-like)"/>
    <property type="match status" value="1"/>
</dbReference>
<evidence type="ECO:0000313" key="3">
    <source>
        <dbReference type="Proteomes" id="UP000198959"/>
    </source>
</evidence>
<dbReference type="CDD" id="cd05154">
    <property type="entry name" value="ACAD10_11_N-like"/>
    <property type="match status" value="1"/>
</dbReference>